<evidence type="ECO:0000313" key="1">
    <source>
        <dbReference type="EMBL" id="KAA1252642.1"/>
    </source>
</evidence>
<organism evidence="1 2">
    <name type="scientific">Vibrio cholerae</name>
    <dbReference type="NCBI Taxonomy" id="666"/>
    <lineage>
        <taxon>Bacteria</taxon>
        <taxon>Pseudomonadati</taxon>
        <taxon>Pseudomonadota</taxon>
        <taxon>Gammaproteobacteria</taxon>
        <taxon>Vibrionales</taxon>
        <taxon>Vibrionaceae</taxon>
        <taxon>Vibrio</taxon>
    </lineage>
</organism>
<dbReference type="AlphaFoldDB" id="A0A5Q6PCQ1"/>
<reference evidence="1 2" key="1">
    <citation type="submission" date="2019-09" db="EMBL/GenBank/DDBJ databases">
        <authorList>
            <person name="Kritzky A."/>
            <person name="Schelkanova E.Y."/>
            <person name="Alkhova Z.V."/>
            <person name="Smirnova N.I."/>
        </authorList>
    </citation>
    <scope>NUCLEOTIDE SEQUENCE [LARGE SCALE GENOMIC DNA]</scope>
    <source>
        <strain evidence="1 2">M1526</strain>
    </source>
</reference>
<sequence>MTITYRNFLKKAYNENKYKDKYTIKDFEKSRMCDSFFNEWLEANRNTTPDMKFVNSIVNTYIKVRGVSAGRIGCILCEIQRKFDIQMPIVEGIFSKAYWESKLA</sequence>
<dbReference type="EMBL" id="VUAA01000048">
    <property type="protein sequence ID" value="KAA1252642.1"/>
    <property type="molecule type" value="Genomic_DNA"/>
</dbReference>
<comment type="caution">
    <text evidence="1">The sequence shown here is derived from an EMBL/GenBank/DDBJ whole genome shotgun (WGS) entry which is preliminary data.</text>
</comment>
<gene>
    <name evidence="1" type="ORF">F0M16_21815</name>
</gene>
<protein>
    <submittedName>
        <fullName evidence="1">Uncharacterized protein</fullName>
    </submittedName>
</protein>
<accession>A0A5Q6PCQ1</accession>
<name>A0A5Q6PCQ1_VIBCL</name>
<evidence type="ECO:0000313" key="2">
    <source>
        <dbReference type="Proteomes" id="UP000323225"/>
    </source>
</evidence>
<dbReference type="Proteomes" id="UP000323225">
    <property type="component" value="Unassembled WGS sequence"/>
</dbReference>
<proteinExistence type="predicted"/>